<evidence type="ECO:0000256" key="5">
    <source>
        <dbReference type="ARBA" id="ARBA00022763"/>
    </source>
</evidence>
<accession>A0A7X9NFV8</accession>
<evidence type="ECO:0000256" key="10">
    <source>
        <dbReference type="SAM" id="Coils"/>
    </source>
</evidence>
<evidence type="ECO:0000256" key="1">
    <source>
        <dbReference type="ARBA" id="ARBA00003618"/>
    </source>
</evidence>
<dbReference type="Proteomes" id="UP000540014">
    <property type="component" value="Unassembled WGS sequence"/>
</dbReference>
<name>A0A7X9NFV8_9FIRM</name>
<keyword evidence="6" id="KW-0067">ATP-binding</keyword>
<comment type="similarity">
    <text evidence="2 9">Belongs to the RecN family.</text>
</comment>
<dbReference type="PIRSF" id="PIRSF003128">
    <property type="entry name" value="RecN"/>
    <property type="match status" value="1"/>
</dbReference>
<dbReference type="GO" id="GO:0006310">
    <property type="term" value="P:DNA recombination"/>
    <property type="evidence" value="ECO:0007669"/>
    <property type="project" value="InterPro"/>
</dbReference>
<dbReference type="GO" id="GO:0006281">
    <property type="term" value="P:DNA repair"/>
    <property type="evidence" value="ECO:0007669"/>
    <property type="project" value="UniProtKB-KW"/>
</dbReference>
<evidence type="ECO:0000313" key="12">
    <source>
        <dbReference type="EMBL" id="NME43460.1"/>
    </source>
</evidence>
<keyword evidence="7 9" id="KW-0234">DNA repair</keyword>
<organism evidence="12 13">
    <name type="scientific">Faecalicoccus pleomorphus</name>
    <dbReference type="NCBI Taxonomy" id="1323"/>
    <lineage>
        <taxon>Bacteria</taxon>
        <taxon>Bacillati</taxon>
        <taxon>Bacillota</taxon>
        <taxon>Erysipelotrichia</taxon>
        <taxon>Erysipelotrichales</taxon>
        <taxon>Erysipelotrichaceae</taxon>
        <taxon>Faecalicoccus</taxon>
    </lineage>
</organism>
<dbReference type="InterPro" id="IPR003395">
    <property type="entry name" value="RecF/RecN/SMC_N"/>
</dbReference>
<sequence>MRKEEGDKMIEQLMVKDYILFESALIDFNTGMSVITGETGAGKSLLIDAIGYLMGNRIQGNIIRKGKEKCILQMVLSKPSPAICQQLEDNGFEVDDVLIIQRTINQQQKSTIRINQQITTNHFFRQIVSQIVDIHSQQDTFYLMDSSVQLDLLDQYAQTLDLRKKTKEAYHLYHQALQTYSDTKEKQLSADQLDLYTAQLNEIEEIWMPQEEYDQLQNKIQEQSRAQKTIEDLSECIYLLDHENGLSDQLYTFYKKLQSIQTFTDSESYVHDAYYQVMEISEQLKKEKDRILQDAENLDQLQDQQYRLKKAIRKYGGSLEAMAQRKQEIMDQIDLILHREDLLEKLKKDLDAKKEAYDTLALELSQKRQRVFKKLSTSLETHFKDLMLEHARFQVACNPKPAGATGIDDIEFQVSMNPGQPFTSLKQSASGGELSRLMLALKVVFHSKEDTQTLIFDEIDTGVSGKVAFKMGEKMHALSKQYQVLCITHLASVAAWADTHYRVVKEVVGQESQTKVESLNAQQTIDELAMMTSGQISSRSQNAALELKERIEEILLHG</sequence>
<evidence type="ECO:0000256" key="2">
    <source>
        <dbReference type="ARBA" id="ARBA00009441"/>
    </source>
</evidence>
<dbReference type="GO" id="GO:0005524">
    <property type="term" value="F:ATP binding"/>
    <property type="evidence" value="ECO:0007669"/>
    <property type="project" value="UniProtKB-KW"/>
</dbReference>
<evidence type="ECO:0000256" key="7">
    <source>
        <dbReference type="ARBA" id="ARBA00023204"/>
    </source>
</evidence>
<dbReference type="InterPro" id="IPR027417">
    <property type="entry name" value="P-loop_NTPase"/>
</dbReference>
<evidence type="ECO:0000313" key="13">
    <source>
        <dbReference type="Proteomes" id="UP000540014"/>
    </source>
</evidence>
<comment type="caution">
    <text evidence="12">The sequence shown here is derived from an EMBL/GenBank/DDBJ whole genome shotgun (WGS) entry which is preliminary data.</text>
</comment>
<dbReference type="SUPFAM" id="SSF52540">
    <property type="entry name" value="P-loop containing nucleoside triphosphate hydrolases"/>
    <property type="match status" value="2"/>
</dbReference>
<dbReference type="AlphaFoldDB" id="A0A7X9NFV8"/>
<dbReference type="Pfam" id="PF02463">
    <property type="entry name" value="SMC_N"/>
    <property type="match status" value="1"/>
</dbReference>
<keyword evidence="10" id="KW-0175">Coiled coil</keyword>
<feature type="domain" description="RecF/RecN/SMC N-terminal" evidence="11">
    <location>
        <begin position="9"/>
        <end position="506"/>
    </location>
</feature>
<dbReference type="NCBIfam" id="TIGR00634">
    <property type="entry name" value="recN"/>
    <property type="match status" value="1"/>
</dbReference>
<dbReference type="CDD" id="cd03241">
    <property type="entry name" value="ABC_RecN"/>
    <property type="match status" value="1"/>
</dbReference>
<reference evidence="12 13" key="1">
    <citation type="submission" date="2020-04" db="EMBL/GenBank/DDBJ databases">
        <authorList>
            <person name="Hitch T.C.A."/>
            <person name="Wylensek D."/>
            <person name="Clavel T."/>
        </authorList>
    </citation>
    <scope>NUCLEOTIDE SEQUENCE [LARGE SCALE GENOMIC DNA]</scope>
    <source>
        <strain evidence="12 13">BSM-383-APC-22F</strain>
    </source>
</reference>
<evidence type="ECO:0000256" key="6">
    <source>
        <dbReference type="ARBA" id="ARBA00022840"/>
    </source>
</evidence>
<comment type="function">
    <text evidence="1 9">May be involved in recombinational repair of damaged DNA.</text>
</comment>
<evidence type="ECO:0000256" key="3">
    <source>
        <dbReference type="ARBA" id="ARBA00021315"/>
    </source>
</evidence>
<protein>
    <recommendedName>
        <fullName evidence="3 9">DNA repair protein RecN</fullName>
    </recommendedName>
    <alternativeName>
        <fullName evidence="8 9">Recombination protein N</fullName>
    </alternativeName>
</protein>
<dbReference type="RefSeq" id="WP_168964532.1">
    <property type="nucleotide sequence ID" value="NZ_JABAFR010000001.1"/>
</dbReference>
<dbReference type="GO" id="GO:0009432">
    <property type="term" value="P:SOS response"/>
    <property type="evidence" value="ECO:0007669"/>
    <property type="project" value="TreeGrafter"/>
</dbReference>
<evidence type="ECO:0000259" key="11">
    <source>
        <dbReference type="Pfam" id="PF02463"/>
    </source>
</evidence>
<dbReference type="EMBL" id="JABAFR010000001">
    <property type="protein sequence ID" value="NME43460.1"/>
    <property type="molecule type" value="Genomic_DNA"/>
</dbReference>
<evidence type="ECO:0000256" key="4">
    <source>
        <dbReference type="ARBA" id="ARBA00022741"/>
    </source>
</evidence>
<keyword evidence="5 9" id="KW-0227">DNA damage</keyword>
<dbReference type="Gene3D" id="3.40.50.300">
    <property type="entry name" value="P-loop containing nucleotide triphosphate hydrolases"/>
    <property type="match status" value="2"/>
</dbReference>
<feature type="coiled-coil region" evidence="10">
    <location>
        <begin position="343"/>
        <end position="370"/>
    </location>
</feature>
<gene>
    <name evidence="12" type="primary">recN</name>
    <name evidence="12" type="ORF">HF861_00965</name>
</gene>
<dbReference type="PANTHER" id="PTHR11059">
    <property type="entry name" value="DNA REPAIR PROTEIN RECN"/>
    <property type="match status" value="1"/>
</dbReference>
<proteinExistence type="inferred from homology"/>
<dbReference type="PANTHER" id="PTHR11059:SF0">
    <property type="entry name" value="DNA REPAIR PROTEIN RECN"/>
    <property type="match status" value="1"/>
</dbReference>
<keyword evidence="4" id="KW-0547">Nucleotide-binding</keyword>
<dbReference type="GO" id="GO:0043590">
    <property type="term" value="C:bacterial nucleoid"/>
    <property type="evidence" value="ECO:0007669"/>
    <property type="project" value="TreeGrafter"/>
</dbReference>
<evidence type="ECO:0000256" key="9">
    <source>
        <dbReference type="PIRNR" id="PIRNR003128"/>
    </source>
</evidence>
<evidence type="ECO:0000256" key="8">
    <source>
        <dbReference type="ARBA" id="ARBA00033408"/>
    </source>
</evidence>
<dbReference type="InterPro" id="IPR004604">
    <property type="entry name" value="DNA_recomb/repair_RecN"/>
</dbReference>